<dbReference type="Gene3D" id="1.20.1250.20">
    <property type="entry name" value="MFS general substrate transporter like domains"/>
    <property type="match status" value="1"/>
</dbReference>
<feature type="transmembrane region" description="Helical" evidence="1">
    <location>
        <begin position="322"/>
        <end position="341"/>
    </location>
</feature>
<feature type="transmembrane region" description="Helical" evidence="1">
    <location>
        <begin position="236"/>
        <end position="255"/>
    </location>
</feature>
<dbReference type="GO" id="GO:0016020">
    <property type="term" value="C:membrane"/>
    <property type="evidence" value="ECO:0007669"/>
    <property type="project" value="InterPro"/>
</dbReference>
<sequence>MSKHQIEILFIAGFGSSLLFGTVIGSFADKFGRRNNCLIYGILYGLACVTKHFGNMKILMIGRFLGGIATSILYSAFESWLVYEHNKRGFNEKLLGTIFSHAALGNSIVAIVAGVAAQAVADAFGYVYVFSQCHTPSEVGSSVPILSNCSAPFDLSLIVLVVMCAFVFQTWPENYGDEKAPVKETFMKALHTIRTDVNVLCLGLVQSLFEGSMYTFVLEWTPALSKASADPIPHGYIFAGFMVATMMGSSLFKLLTKSGRPEDFMRYVLLLSAACLAVPIIFPTSAAAIFIAFLVFEICVGIFWPAMGCLRGTYVPEETRSTTINLFRVPLNLIVIFILWQNFSMTAIFQFCVLFLLLAAMAQHVLYSHCTRAVLPEKTPATNQH</sequence>
<evidence type="ECO:0000313" key="3">
    <source>
        <dbReference type="Proteomes" id="UP000054047"/>
    </source>
</evidence>
<organism evidence="2 3">
    <name type="scientific">Ancylostoma duodenale</name>
    <dbReference type="NCBI Taxonomy" id="51022"/>
    <lineage>
        <taxon>Eukaryota</taxon>
        <taxon>Metazoa</taxon>
        <taxon>Ecdysozoa</taxon>
        <taxon>Nematoda</taxon>
        <taxon>Chromadorea</taxon>
        <taxon>Rhabditida</taxon>
        <taxon>Rhabditina</taxon>
        <taxon>Rhabditomorpha</taxon>
        <taxon>Strongyloidea</taxon>
        <taxon>Ancylostomatidae</taxon>
        <taxon>Ancylostomatinae</taxon>
        <taxon>Ancylostoma</taxon>
    </lineage>
</organism>
<dbReference type="InterPro" id="IPR008509">
    <property type="entry name" value="MOT2/MFSD5"/>
</dbReference>
<accession>A0A0C2FKV8</accession>
<feature type="transmembrane region" description="Helical" evidence="1">
    <location>
        <begin position="288"/>
        <end position="310"/>
    </location>
</feature>
<feature type="transmembrane region" description="Helical" evidence="1">
    <location>
        <begin position="6"/>
        <end position="25"/>
    </location>
</feature>
<keyword evidence="1" id="KW-0472">Membrane</keyword>
<evidence type="ECO:0000256" key="1">
    <source>
        <dbReference type="SAM" id="Phobius"/>
    </source>
</evidence>
<feature type="transmembrane region" description="Helical" evidence="1">
    <location>
        <begin position="197"/>
        <end position="216"/>
    </location>
</feature>
<gene>
    <name evidence="2" type="ORF">ANCDUO_22557</name>
</gene>
<dbReference type="PANTHER" id="PTHR23516:SF23">
    <property type="entry name" value="MOLYBDATE-ANION TRANSPORTER"/>
    <property type="match status" value="1"/>
</dbReference>
<evidence type="ECO:0008006" key="4">
    <source>
        <dbReference type="Google" id="ProtNLM"/>
    </source>
</evidence>
<dbReference type="Proteomes" id="UP000054047">
    <property type="component" value="Unassembled WGS sequence"/>
</dbReference>
<keyword evidence="1" id="KW-1133">Transmembrane helix</keyword>
<evidence type="ECO:0000313" key="2">
    <source>
        <dbReference type="EMBL" id="KIH47384.1"/>
    </source>
</evidence>
<dbReference type="EMBL" id="KN767787">
    <property type="protein sequence ID" value="KIH47384.1"/>
    <property type="molecule type" value="Genomic_DNA"/>
</dbReference>
<reference evidence="2 3" key="1">
    <citation type="submission" date="2013-12" db="EMBL/GenBank/DDBJ databases">
        <title>Draft genome of the parsitic nematode Ancylostoma duodenale.</title>
        <authorList>
            <person name="Mitreva M."/>
        </authorList>
    </citation>
    <scope>NUCLEOTIDE SEQUENCE [LARGE SCALE GENOMIC DNA]</scope>
    <source>
        <strain evidence="2 3">Zhejiang</strain>
    </source>
</reference>
<keyword evidence="3" id="KW-1185">Reference proteome</keyword>
<feature type="transmembrane region" description="Helical" evidence="1">
    <location>
        <begin position="60"/>
        <end position="83"/>
    </location>
</feature>
<dbReference type="CDD" id="cd17487">
    <property type="entry name" value="MFS_MFSD5_like"/>
    <property type="match status" value="1"/>
</dbReference>
<feature type="transmembrane region" description="Helical" evidence="1">
    <location>
        <begin position="347"/>
        <end position="367"/>
    </location>
</feature>
<dbReference type="SUPFAM" id="SSF103473">
    <property type="entry name" value="MFS general substrate transporter"/>
    <property type="match status" value="1"/>
</dbReference>
<feature type="transmembrane region" description="Helical" evidence="1">
    <location>
        <begin position="264"/>
        <end position="282"/>
    </location>
</feature>
<dbReference type="GO" id="GO:0015098">
    <property type="term" value="F:molybdate ion transmembrane transporter activity"/>
    <property type="evidence" value="ECO:0007669"/>
    <property type="project" value="InterPro"/>
</dbReference>
<protein>
    <recommendedName>
        <fullName evidence="4">Transporter, major facilitator family protein</fullName>
    </recommendedName>
</protein>
<proteinExistence type="predicted"/>
<name>A0A0C2FKV8_9BILA</name>
<dbReference type="PANTHER" id="PTHR23516">
    <property type="entry name" value="SAM (S-ADENOSYL METHIONINE) TRANSPORTER"/>
    <property type="match status" value="1"/>
</dbReference>
<dbReference type="Pfam" id="PF05631">
    <property type="entry name" value="MFS_5"/>
    <property type="match status" value="1"/>
</dbReference>
<dbReference type="InterPro" id="IPR036259">
    <property type="entry name" value="MFS_trans_sf"/>
</dbReference>
<keyword evidence="1" id="KW-0812">Transmembrane</keyword>
<dbReference type="OrthoDB" id="263957at2759"/>
<dbReference type="AlphaFoldDB" id="A0A0C2FKV8"/>
<feature type="transmembrane region" description="Helical" evidence="1">
    <location>
        <begin position="104"/>
        <end position="130"/>
    </location>
</feature>